<comment type="similarity">
    <text evidence="2">Belongs to the nucleoporin Nup133 family.</text>
</comment>
<reference evidence="12" key="1">
    <citation type="submission" date="2011-05" db="EMBL/GenBank/DDBJ databases">
        <authorList>
            <person name="Richards S.R."/>
            <person name="Qu J."/>
            <person name="Jiang H."/>
            <person name="Jhangiani S.N."/>
            <person name="Agravi P."/>
            <person name="Goodspeed R."/>
            <person name="Gross S."/>
            <person name="Mandapat C."/>
            <person name="Jackson L."/>
            <person name="Mathew T."/>
            <person name="Pu L."/>
            <person name="Thornton R."/>
            <person name="Saada N."/>
            <person name="Wilczek-Boney K.B."/>
            <person name="Lee S."/>
            <person name="Kovar C."/>
            <person name="Wu Y."/>
            <person name="Scherer S.E."/>
            <person name="Worley K.C."/>
            <person name="Muzny D.M."/>
            <person name="Gibbs R."/>
        </authorList>
    </citation>
    <scope>NUCLEOTIDE SEQUENCE</scope>
    <source>
        <strain evidence="12">Brora</strain>
    </source>
</reference>
<dbReference type="STRING" id="126957.T1J954"/>
<evidence type="ECO:0000256" key="5">
    <source>
        <dbReference type="ARBA" id="ARBA00022927"/>
    </source>
</evidence>
<evidence type="ECO:0000256" key="3">
    <source>
        <dbReference type="ARBA" id="ARBA00022448"/>
    </source>
</evidence>
<keyword evidence="4" id="KW-0509">mRNA transport</keyword>
<dbReference type="InterPro" id="IPR007187">
    <property type="entry name" value="Nucleoporin_Nup133/Nup155_C"/>
</dbReference>
<protein>
    <recommendedName>
        <fullName evidence="13">Nucleoporin Nup133/Nup155-like C-terminal domain-containing protein</fullName>
    </recommendedName>
</protein>
<dbReference type="AlphaFoldDB" id="T1J954"/>
<dbReference type="InterPro" id="IPR014908">
    <property type="entry name" value="Nucleoporin_Nup133/Nup155_N"/>
</dbReference>
<evidence type="ECO:0000256" key="8">
    <source>
        <dbReference type="SAM" id="MobiDB-lite"/>
    </source>
</evidence>
<evidence type="ECO:0008006" key="13">
    <source>
        <dbReference type="Google" id="ProtNLM"/>
    </source>
</evidence>
<organism evidence="11 12">
    <name type="scientific">Strigamia maritima</name>
    <name type="common">European centipede</name>
    <name type="synonym">Geophilus maritimus</name>
    <dbReference type="NCBI Taxonomy" id="126957"/>
    <lineage>
        <taxon>Eukaryota</taxon>
        <taxon>Metazoa</taxon>
        <taxon>Ecdysozoa</taxon>
        <taxon>Arthropoda</taxon>
        <taxon>Myriapoda</taxon>
        <taxon>Chilopoda</taxon>
        <taxon>Pleurostigmophora</taxon>
        <taxon>Geophilomorpha</taxon>
        <taxon>Linotaeniidae</taxon>
        <taxon>Strigamia</taxon>
    </lineage>
</organism>
<accession>T1J954</accession>
<dbReference type="GO" id="GO:0017056">
    <property type="term" value="F:structural constituent of nuclear pore"/>
    <property type="evidence" value="ECO:0007669"/>
    <property type="project" value="InterPro"/>
</dbReference>
<dbReference type="GO" id="GO:0006606">
    <property type="term" value="P:protein import into nucleus"/>
    <property type="evidence" value="ECO:0007669"/>
    <property type="project" value="TreeGrafter"/>
</dbReference>
<keyword evidence="7" id="KW-0539">Nucleus</keyword>
<evidence type="ECO:0000256" key="7">
    <source>
        <dbReference type="ARBA" id="ARBA00023242"/>
    </source>
</evidence>
<dbReference type="InterPro" id="IPR037624">
    <property type="entry name" value="Nup133-like"/>
</dbReference>
<feature type="domain" description="Nucleoporin Nup133/Nup155-like C-terminal" evidence="9">
    <location>
        <begin position="512"/>
        <end position="1011"/>
    </location>
</feature>
<dbReference type="HOGENOM" id="CLU_008593_1_0_1"/>
<feature type="compositionally biased region" description="Polar residues" evidence="8">
    <location>
        <begin position="1"/>
        <end position="17"/>
    </location>
</feature>
<feature type="domain" description="Nucleoporin Nup133/Nup155-like N-terminal" evidence="10">
    <location>
        <begin position="61"/>
        <end position="411"/>
    </location>
</feature>
<keyword evidence="12" id="KW-1185">Reference proteome</keyword>
<feature type="region of interest" description="Disordered" evidence="8">
    <location>
        <begin position="1"/>
        <end position="38"/>
    </location>
</feature>
<dbReference type="EMBL" id="JH431970">
    <property type="status" value="NOT_ANNOTATED_CDS"/>
    <property type="molecule type" value="Genomic_DNA"/>
</dbReference>
<reference evidence="11" key="2">
    <citation type="submission" date="2015-02" db="UniProtKB">
        <authorList>
            <consortium name="EnsemblMetazoa"/>
        </authorList>
    </citation>
    <scope>IDENTIFICATION</scope>
</reference>
<dbReference type="Proteomes" id="UP000014500">
    <property type="component" value="Unassembled WGS sequence"/>
</dbReference>
<evidence type="ECO:0000256" key="1">
    <source>
        <dbReference type="ARBA" id="ARBA00004259"/>
    </source>
</evidence>
<dbReference type="EnsemblMetazoa" id="SMAR010245-RA">
    <property type="protein sequence ID" value="SMAR010245-PA"/>
    <property type="gene ID" value="SMAR010245"/>
</dbReference>
<dbReference type="Pfam" id="PF03177">
    <property type="entry name" value="Nucleoporin_C"/>
    <property type="match status" value="1"/>
</dbReference>
<dbReference type="Pfam" id="PF08801">
    <property type="entry name" value="Nucleoporin_N"/>
    <property type="match status" value="1"/>
</dbReference>
<dbReference type="eggNOG" id="KOG4121">
    <property type="taxonomic scope" value="Eukaryota"/>
</dbReference>
<dbReference type="PANTHER" id="PTHR13405:SF11">
    <property type="entry name" value="NUCLEAR PORE COMPLEX PROTEIN NUP133"/>
    <property type="match status" value="1"/>
</dbReference>
<dbReference type="InterPro" id="IPR015943">
    <property type="entry name" value="WD40/YVTN_repeat-like_dom_sf"/>
</dbReference>
<dbReference type="OMA" id="TRKYEEY"/>
<dbReference type="GO" id="GO:0016973">
    <property type="term" value="P:poly(A)+ mRNA export from nucleus"/>
    <property type="evidence" value="ECO:0007669"/>
    <property type="project" value="TreeGrafter"/>
</dbReference>
<evidence type="ECO:0000259" key="10">
    <source>
        <dbReference type="Pfam" id="PF08801"/>
    </source>
</evidence>
<dbReference type="GO" id="GO:0031080">
    <property type="term" value="C:nuclear pore outer ring"/>
    <property type="evidence" value="ECO:0007669"/>
    <property type="project" value="TreeGrafter"/>
</dbReference>
<dbReference type="GO" id="GO:0000972">
    <property type="term" value="P:transcription-dependent tethering of RNA polymerase II gene DNA at nuclear periphery"/>
    <property type="evidence" value="ECO:0007669"/>
    <property type="project" value="TreeGrafter"/>
</dbReference>
<evidence type="ECO:0000259" key="9">
    <source>
        <dbReference type="Pfam" id="PF03177"/>
    </source>
</evidence>
<dbReference type="Gene3D" id="2.130.10.10">
    <property type="entry name" value="YVTN repeat-like/Quinoprotein amine dehydrogenase"/>
    <property type="match status" value="1"/>
</dbReference>
<evidence type="ECO:0000256" key="4">
    <source>
        <dbReference type="ARBA" id="ARBA00022816"/>
    </source>
</evidence>
<dbReference type="PhylomeDB" id="T1J954"/>
<proteinExistence type="inferred from homology"/>
<keyword evidence="3" id="KW-0813">Transport</keyword>
<evidence type="ECO:0000313" key="11">
    <source>
        <dbReference type="EnsemblMetazoa" id="SMAR010245-PA"/>
    </source>
</evidence>
<name>T1J954_STRMM</name>
<evidence type="ECO:0000313" key="12">
    <source>
        <dbReference type="Proteomes" id="UP000014500"/>
    </source>
</evidence>
<evidence type="ECO:0000256" key="2">
    <source>
        <dbReference type="ARBA" id="ARBA00005569"/>
    </source>
</evidence>
<dbReference type="Gene3D" id="1.25.40.700">
    <property type="match status" value="1"/>
</dbReference>
<comment type="subcellular location">
    <subcellularLocation>
        <location evidence="1">Nucleus envelope</location>
    </subcellularLocation>
</comment>
<dbReference type="SUPFAM" id="SSF117289">
    <property type="entry name" value="Nucleoporin domain"/>
    <property type="match status" value="1"/>
</dbReference>
<dbReference type="PANTHER" id="PTHR13405">
    <property type="entry name" value="NUCLEAR PORE COMPLEX PROTEIN NUP133"/>
    <property type="match status" value="1"/>
</dbReference>
<evidence type="ECO:0000256" key="6">
    <source>
        <dbReference type="ARBA" id="ARBA00023010"/>
    </source>
</evidence>
<sequence length="1100" mass="124399">MFPSRTPQTKGKSSQFFSPAGREGSPFPLSRPAGGSRQKSMHSSLVILEEIPSHVVENFGTPLPVLVTEALTIQDRISEMSVKLSESGWAWLVCGRRLFIWRFVQTSGPRHLSSQCRELTLPPSDLAHKADLVSVFLTSDASTPSAIAVSPEGHIRYWPNIAHEGSSVEITADLQGQECFSLTDCQPLGCILATTTSTLVMVSTAAVNGQISINCRQLKVPQGVLTGIGWRMTSFIFGSMPNQSAESKLIKVVVVNTDDKNKKILYVLTGSNLQKWFLSNHDSDKLLFEFDVDRMVKENFIDIMWNRDIYHVNQIQSWLIDMQLTEGGVCLAAAATNSHVSSQLCYSFATLDLGGSDAPTTFSKFVISKLIQRYHESDEELNFLSYQFLLSSRNKGTAYMYLDKIVYCISTVSPNEEPDKVEFRSAADRILGAGTFDGRVLTSSSIREDDSPNSSTISFRFSRQDQEIGKEDKVVQFKDAFLLHCKRNLVESQAVLDSLFPSSSADAEFLLNMLVANVSKDIIDDYPASDPRWAEAVPFDSMSSTSSLIILRQLEDKQRAHLVFIAFLKESGLWNKFSTTTIEQDVLIPTRLLLREHAEKIVASLALRNLHLQHDSLIEQAIKIVLQKRNINVKGKLTHQDLFYREVSKVQDIVPALIECEDDSQADITGQDVKRIMAVNTIFQAVFQDAWEYQHQKVTIYQIPPGEPDTEYIPWMASTGNGGIRNLLIKQFEKTTNIIAQGVEDVQTQGLLYQQLVNLADIVLNGYCVQLESVGNTGDGEHYGLVLQQVIVVEAEEYDRTAVLAEKYCDFGILIQLCELTNNQERLQRYMNQFADKNFSEYVFKWYLKEGKRGKLLTQPVTQHVELENFLKQHRNLSWLHNIKIRKYTDAQETLQELALNEKDNLAKKKTLLSLSKLTTLVSDQDKKLKDIKIAALNREQELILHQENLPSVVVENFGYDSDNMKVMTPKELIELYICDGNANSNEYDFKKALDLLQFIDKNLSSAGIEALKVQIWCAAILKDRWYDLDMNKPLDSCEQTIFFKIVDLILFEGLDLNSFIAPLDDILNADELGDLRDSQEFRFFIQAGYEKLKKQSYND</sequence>
<keyword evidence="6" id="KW-0811">Translocation</keyword>
<keyword evidence="5" id="KW-0653">Protein transport</keyword>
<dbReference type="Gene3D" id="1.20.58.1380">
    <property type="match status" value="1"/>
</dbReference>